<keyword evidence="6" id="KW-0811">Translocation</keyword>
<dbReference type="Gene3D" id="1.20.5.3310">
    <property type="match status" value="1"/>
</dbReference>
<evidence type="ECO:0000256" key="5">
    <source>
        <dbReference type="ARBA" id="ARBA00022989"/>
    </source>
</evidence>
<evidence type="ECO:0000256" key="6">
    <source>
        <dbReference type="ARBA" id="ARBA00023010"/>
    </source>
</evidence>
<comment type="caution">
    <text evidence="9">The sequence shown here is derived from an EMBL/GenBank/DDBJ whole genome shotgun (WGS) entry which is preliminary data.</text>
</comment>
<keyword evidence="7" id="KW-0472">Membrane</keyword>
<keyword evidence="3" id="KW-0812">Transmembrane</keyword>
<evidence type="ECO:0000313" key="10">
    <source>
        <dbReference type="Proteomes" id="UP001595816"/>
    </source>
</evidence>
<reference evidence="10" key="1">
    <citation type="journal article" date="2019" name="Int. J. Syst. Evol. Microbiol.">
        <title>The Global Catalogue of Microorganisms (GCM) 10K type strain sequencing project: providing services to taxonomists for standard genome sequencing and annotation.</title>
        <authorList>
            <consortium name="The Broad Institute Genomics Platform"/>
            <consortium name="The Broad Institute Genome Sequencing Center for Infectious Disease"/>
            <person name="Wu L."/>
            <person name="Ma J."/>
        </authorList>
    </citation>
    <scope>NUCLEOTIDE SEQUENCE [LARGE SCALE GENOMIC DNA]</scope>
    <source>
        <strain evidence="10">CGMCC 4.7289</strain>
    </source>
</reference>
<evidence type="ECO:0000313" key="9">
    <source>
        <dbReference type="EMBL" id="MFC4129741.1"/>
    </source>
</evidence>
<name>A0ABV8LGU8_9ACTN</name>
<sequence length="151" mass="16043">MFENLDAWEVLVILLLALIVFGEKLPNVIADGVRMLRNLRNMARNATGDLSKELGTDISLEDLNPKTFLRKHILSEEEEANLRKPLEGLLNDVKRDVQGIGDEIKSTASSLDHRTPIQSGDSAGSSASGSGSGSGPGEGGGSAPNRFADAT</sequence>
<feature type="compositionally biased region" description="Gly residues" evidence="8">
    <location>
        <begin position="130"/>
        <end position="142"/>
    </location>
</feature>
<keyword evidence="10" id="KW-1185">Reference proteome</keyword>
<evidence type="ECO:0000256" key="8">
    <source>
        <dbReference type="SAM" id="MobiDB-lite"/>
    </source>
</evidence>
<keyword evidence="4" id="KW-0653">Protein transport</keyword>
<feature type="compositionally biased region" description="Basic and acidic residues" evidence="8">
    <location>
        <begin position="104"/>
        <end position="115"/>
    </location>
</feature>
<dbReference type="InterPro" id="IPR003369">
    <property type="entry name" value="TatA/B/E"/>
</dbReference>
<evidence type="ECO:0000256" key="3">
    <source>
        <dbReference type="ARBA" id="ARBA00022692"/>
    </source>
</evidence>
<proteinExistence type="predicted"/>
<dbReference type="RefSeq" id="WP_253759950.1">
    <property type="nucleotide sequence ID" value="NZ_JAMZDZ010000001.1"/>
</dbReference>
<accession>A0ABV8LGU8</accession>
<evidence type="ECO:0000256" key="1">
    <source>
        <dbReference type="ARBA" id="ARBA00004167"/>
    </source>
</evidence>
<gene>
    <name evidence="9" type="ORF">ACFOZ4_03900</name>
</gene>
<organism evidence="9 10">
    <name type="scientific">Hamadaea flava</name>
    <dbReference type="NCBI Taxonomy" id="1742688"/>
    <lineage>
        <taxon>Bacteria</taxon>
        <taxon>Bacillati</taxon>
        <taxon>Actinomycetota</taxon>
        <taxon>Actinomycetes</taxon>
        <taxon>Micromonosporales</taxon>
        <taxon>Micromonosporaceae</taxon>
        <taxon>Hamadaea</taxon>
    </lineage>
</organism>
<evidence type="ECO:0000256" key="4">
    <source>
        <dbReference type="ARBA" id="ARBA00022927"/>
    </source>
</evidence>
<dbReference type="Pfam" id="PF02416">
    <property type="entry name" value="TatA_B_E"/>
    <property type="match status" value="1"/>
</dbReference>
<keyword evidence="5" id="KW-1133">Transmembrane helix</keyword>
<comment type="subcellular location">
    <subcellularLocation>
        <location evidence="1">Membrane</location>
        <topology evidence="1">Single-pass membrane protein</topology>
    </subcellularLocation>
</comment>
<feature type="compositionally biased region" description="Low complexity" evidence="8">
    <location>
        <begin position="119"/>
        <end position="129"/>
    </location>
</feature>
<protein>
    <submittedName>
        <fullName evidence="9">Preprotein translocase subunit TatB</fullName>
    </submittedName>
</protein>
<feature type="region of interest" description="Disordered" evidence="8">
    <location>
        <begin position="104"/>
        <end position="151"/>
    </location>
</feature>
<dbReference type="EMBL" id="JBHSAY010000003">
    <property type="protein sequence ID" value="MFC4129741.1"/>
    <property type="molecule type" value="Genomic_DNA"/>
</dbReference>
<dbReference type="Proteomes" id="UP001595816">
    <property type="component" value="Unassembled WGS sequence"/>
</dbReference>
<keyword evidence="2" id="KW-0813">Transport</keyword>
<evidence type="ECO:0000256" key="2">
    <source>
        <dbReference type="ARBA" id="ARBA00022448"/>
    </source>
</evidence>
<evidence type="ECO:0000256" key="7">
    <source>
        <dbReference type="ARBA" id="ARBA00023136"/>
    </source>
</evidence>